<evidence type="ECO:0000313" key="2">
    <source>
        <dbReference type="Proteomes" id="UP000807309"/>
    </source>
</evidence>
<gene>
    <name evidence="1" type="ORF">IU470_28810</name>
</gene>
<protein>
    <submittedName>
        <fullName evidence="1">Uncharacterized protein</fullName>
    </submittedName>
</protein>
<keyword evidence="2" id="KW-1185">Reference proteome</keyword>
<evidence type="ECO:0000313" key="1">
    <source>
        <dbReference type="EMBL" id="MBF6229081.1"/>
    </source>
</evidence>
<accession>A0ABS0CFH5</accession>
<dbReference type="Proteomes" id="UP000807309">
    <property type="component" value="Unassembled WGS sequence"/>
</dbReference>
<sequence>MGITGIESARHKLGRARHHIEALGKELEAFVKSDPLQYEPRWDYDEEADTFACTLHVTKSTEIPDEFALIAGDVLTNLRAALDHSIFTHVLNNWPQAKGRALSKREIKSIQFPIVDEELKPEHGARFAPHVRRVIERIQPYNGGEALELRTLRELVNADKHHSLLVTNGAEFHIQVQHDLRYEHHSNETYEGTVLDVGARFARIVFRRRRDVRQHPSEFVKFDIGFPIQIAIPPNDALQPIDICLKRLWNIVHITINNLEQAGV</sequence>
<comment type="caution">
    <text evidence="1">The sequence shown here is derived from an EMBL/GenBank/DDBJ whole genome shotgun (WGS) entry which is preliminary data.</text>
</comment>
<reference evidence="1 2" key="1">
    <citation type="submission" date="2020-10" db="EMBL/GenBank/DDBJ databases">
        <title>Identification of Nocardia species via Next-generation sequencing and recognition of intraspecies genetic diversity.</title>
        <authorList>
            <person name="Li P."/>
            <person name="Li P."/>
            <person name="Lu B."/>
        </authorList>
    </citation>
    <scope>NUCLEOTIDE SEQUENCE [LARGE SCALE GENOMIC DNA]</scope>
    <source>
        <strain evidence="1 2">N-11</strain>
    </source>
</reference>
<dbReference type="EMBL" id="JADLRE010000029">
    <property type="protein sequence ID" value="MBF6229081.1"/>
    <property type="molecule type" value="Genomic_DNA"/>
</dbReference>
<proteinExistence type="predicted"/>
<name>A0ABS0CFH5_9NOCA</name>
<dbReference type="RefSeq" id="WP_195035941.1">
    <property type="nucleotide sequence ID" value="NZ_JADLRE010000029.1"/>
</dbReference>
<organism evidence="1 2">
    <name type="scientific">Nocardia abscessus</name>
    <dbReference type="NCBI Taxonomy" id="120957"/>
    <lineage>
        <taxon>Bacteria</taxon>
        <taxon>Bacillati</taxon>
        <taxon>Actinomycetota</taxon>
        <taxon>Actinomycetes</taxon>
        <taxon>Mycobacteriales</taxon>
        <taxon>Nocardiaceae</taxon>
        <taxon>Nocardia</taxon>
    </lineage>
</organism>